<evidence type="ECO:0000313" key="2">
    <source>
        <dbReference type="Proteomes" id="UP001168575"/>
    </source>
</evidence>
<dbReference type="Proteomes" id="UP001168575">
    <property type="component" value="Unassembled WGS sequence"/>
</dbReference>
<reference evidence="1" key="1">
    <citation type="submission" date="2023-07" db="EMBL/GenBank/DDBJ databases">
        <title>Between Cages and Wild: Unraveling the Impact of Captivity on Animal Microbiomes and Antimicrobial Resistance.</title>
        <authorList>
            <person name="Schmartz G.P."/>
            <person name="Rehner J."/>
            <person name="Schuff M.J."/>
            <person name="Becker S.L."/>
            <person name="Kravczyk M."/>
            <person name="Gurevich A."/>
            <person name="Francke R."/>
            <person name="Mueller R."/>
            <person name="Keller V."/>
            <person name="Keller A."/>
        </authorList>
    </citation>
    <scope>NUCLEOTIDE SEQUENCE</scope>
    <source>
        <strain evidence="1">S12M_St_49</strain>
    </source>
</reference>
<comment type="caution">
    <text evidence="1">The sequence shown here is derived from an EMBL/GenBank/DDBJ whole genome shotgun (WGS) entry which is preliminary data.</text>
</comment>
<sequence>DLGYGAKICAKASRPRASSGPDGYSVAFGEVYKIVNNEIIVHISHFVYGFKLIVHPLDNFGGGMLAVML</sequence>
<organism evidence="1 2">
    <name type="scientific">Phoenicibacter congonensis</name>
    <dbReference type="NCBI Taxonomy" id="1944646"/>
    <lineage>
        <taxon>Bacteria</taxon>
        <taxon>Bacillati</taxon>
        <taxon>Actinomycetota</taxon>
        <taxon>Coriobacteriia</taxon>
        <taxon>Eggerthellales</taxon>
        <taxon>Eggerthellaceae</taxon>
        <taxon>Phoenicibacter</taxon>
    </lineage>
</organism>
<dbReference type="AlphaFoldDB" id="A0AA43RKS7"/>
<keyword evidence="2" id="KW-1185">Reference proteome</keyword>
<accession>A0AA43RKS7</accession>
<evidence type="ECO:0000313" key="1">
    <source>
        <dbReference type="EMBL" id="MDO4842616.1"/>
    </source>
</evidence>
<feature type="non-terminal residue" evidence="1">
    <location>
        <position position="1"/>
    </location>
</feature>
<dbReference type="EMBL" id="JAUMVS010000236">
    <property type="protein sequence ID" value="MDO4842616.1"/>
    <property type="molecule type" value="Genomic_DNA"/>
</dbReference>
<proteinExistence type="predicted"/>
<protein>
    <submittedName>
        <fullName evidence="1">Uncharacterized protein</fullName>
    </submittedName>
</protein>
<name>A0AA43RKS7_9ACTN</name>
<gene>
    <name evidence="1" type="ORF">Q3982_08090</name>
</gene>